<comment type="caution">
    <text evidence="14">The sequence shown here is derived from an EMBL/GenBank/DDBJ whole genome shotgun (WGS) entry which is preliminary data.</text>
</comment>
<comment type="catalytic activity">
    <reaction evidence="12">
        <text>a 1,2-diacyl-sn-glycero-3-phosphocholine(in) = a 1,2-diacyl-sn-glycero-3-phosphocholine(out)</text>
        <dbReference type="Rhea" id="RHEA:38571"/>
        <dbReference type="ChEBI" id="CHEBI:57643"/>
    </reaction>
</comment>
<dbReference type="GO" id="GO:0043495">
    <property type="term" value="F:protein-membrane adaptor activity"/>
    <property type="evidence" value="ECO:0007669"/>
    <property type="project" value="TreeGrafter"/>
</dbReference>
<feature type="compositionally biased region" description="Polar residues" evidence="13">
    <location>
        <begin position="670"/>
        <end position="685"/>
    </location>
</feature>
<dbReference type="PANTHER" id="PTHR13190">
    <property type="entry name" value="AUTOPHAGY-RELATED 2, ISOFORM A"/>
    <property type="match status" value="1"/>
</dbReference>
<evidence type="ECO:0000313" key="15">
    <source>
        <dbReference type="Proteomes" id="UP000298061"/>
    </source>
</evidence>
<dbReference type="GO" id="GO:0034727">
    <property type="term" value="P:piecemeal microautophagy of the nucleus"/>
    <property type="evidence" value="ECO:0007669"/>
    <property type="project" value="TreeGrafter"/>
</dbReference>
<feature type="compositionally biased region" description="Low complexity" evidence="13">
    <location>
        <begin position="466"/>
        <end position="478"/>
    </location>
</feature>
<evidence type="ECO:0000313" key="14">
    <source>
        <dbReference type="EMBL" id="TFY83716.1"/>
    </source>
</evidence>
<accession>A0A4Z0A9E8</accession>
<comment type="similarity">
    <text evidence="3">Belongs to the ATG2 family.</text>
</comment>
<dbReference type="Pfam" id="PF13329">
    <property type="entry name" value="ATG2_CAD"/>
    <property type="match status" value="2"/>
</dbReference>
<dbReference type="GO" id="GO:0005789">
    <property type="term" value="C:endoplasmic reticulum membrane"/>
    <property type="evidence" value="ECO:0007669"/>
    <property type="project" value="UniProtKB-SubCell"/>
</dbReference>
<reference evidence="14 15" key="1">
    <citation type="submission" date="2019-02" db="EMBL/GenBank/DDBJ databases">
        <title>Genome sequencing of the rare red list fungi Hericium alpestre (H. flagellum).</title>
        <authorList>
            <person name="Buettner E."/>
            <person name="Kellner H."/>
        </authorList>
    </citation>
    <scope>NUCLEOTIDE SEQUENCE [LARGE SCALE GENOMIC DNA]</scope>
    <source>
        <strain evidence="14 15">DSM 108284</strain>
    </source>
</reference>
<protein>
    <recommendedName>
        <fullName evidence="4">Autophagy-related protein 2</fullName>
    </recommendedName>
</protein>
<evidence type="ECO:0000256" key="9">
    <source>
        <dbReference type="ARBA" id="ARBA00023136"/>
    </source>
</evidence>
<keyword evidence="7" id="KW-0072">Autophagy</keyword>
<gene>
    <name evidence="14" type="ORF">EWM64_g299</name>
</gene>
<comment type="catalytic activity">
    <reaction evidence="11">
        <text>a 1,2-diacyl-sn-glycero-3-phosphoethanolamine(in) = a 1,2-diacyl-sn-glycero-3-phosphoethanolamine(out)</text>
        <dbReference type="Rhea" id="RHEA:38895"/>
        <dbReference type="ChEBI" id="CHEBI:64612"/>
    </reaction>
</comment>
<evidence type="ECO:0000256" key="8">
    <source>
        <dbReference type="ARBA" id="ARBA00023055"/>
    </source>
</evidence>
<feature type="compositionally biased region" description="Polar residues" evidence="13">
    <location>
        <begin position="397"/>
        <end position="426"/>
    </location>
</feature>
<feature type="region of interest" description="Disordered" evidence="13">
    <location>
        <begin position="253"/>
        <end position="282"/>
    </location>
</feature>
<dbReference type="GO" id="GO:0061908">
    <property type="term" value="C:phagophore"/>
    <property type="evidence" value="ECO:0007669"/>
    <property type="project" value="TreeGrafter"/>
</dbReference>
<dbReference type="InterPro" id="IPR026849">
    <property type="entry name" value="ATG2"/>
</dbReference>
<dbReference type="GO" id="GO:0000422">
    <property type="term" value="P:autophagy of mitochondrion"/>
    <property type="evidence" value="ECO:0007669"/>
    <property type="project" value="TreeGrafter"/>
</dbReference>
<dbReference type="GO" id="GO:0061709">
    <property type="term" value="P:reticulophagy"/>
    <property type="evidence" value="ECO:0007669"/>
    <property type="project" value="TreeGrafter"/>
</dbReference>
<evidence type="ECO:0000256" key="4">
    <source>
        <dbReference type="ARBA" id="ARBA00018070"/>
    </source>
</evidence>
<comment type="subcellular location">
    <subcellularLocation>
        <location evidence="1">Endoplasmic reticulum membrane</location>
        <topology evidence="1">Peripheral membrane protein</topology>
    </subcellularLocation>
    <subcellularLocation>
        <location evidence="2">Preautophagosomal structure membrane</location>
        <topology evidence="2">Peripheral membrane protein</topology>
    </subcellularLocation>
</comment>
<organism evidence="14 15">
    <name type="scientific">Hericium alpestre</name>
    <dbReference type="NCBI Taxonomy" id="135208"/>
    <lineage>
        <taxon>Eukaryota</taxon>
        <taxon>Fungi</taxon>
        <taxon>Dikarya</taxon>
        <taxon>Basidiomycota</taxon>
        <taxon>Agaricomycotina</taxon>
        <taxon>Agaricomycetes</taxon>
        <taxon>Russulales</taxon>
        <taxon>Hericiaceae</taxon>
        <taxon>Hericium</taxon>
    </lineage>
</organism>
<comment type="catalytic activity">
    <reaction evidence="10">
        <text>a 1,2-diacyl-sn-glycero-3-phospho-L-serine(in) = a 1,2-diacyl-sn-glycero-3-phospho-L-serine(out)</text>
        <dbReference type="Rhea" id="RHEA:38663"/>
        <dbReference type="ChEBI" id="CHEBI:57262"/>
    </reaction>
</comment>
<dbReference type="GO" id="GO:0006869">
    <property type="term" value="P:lipid transport"/>
    <property type="evidence" value="ECO:0007669"/>
    <property type="project" value="UniProtKB-KW"/>
</dbReference>
<dbReference type="GO" id="GO:0000045">
    <property type="term" value="P:autophagosome assembly"/>
    <property type="evidence" value="ECO:0007669"/>
    <property type="project" value="TreeGrafter"/>
</dbReference>
<sequence length="1844" mass="200583">MTDMLSLEVINALLVGLPVKLHDGSISSVTARIPWPNPLTANIGLSIQALHLVFHLDEEVKEVIVQDSANIAESVVSVAESFLHHELSPGEEASLRESFHPDLASSSVSFHDVVPGGLDPFASTDEEAHPDMDPAGVSIFATMIERLLSRFEFDATDTSITLVHPSHSGYTFKVSDIRYGRDPESTASSKPVDASANAQASEMRSISLSGIALSCFDLRPQDSTPEEVIVANTLPDTMPHNDLPDIEIKQEAPRVHPSVSPSSCSPSPSSPSPQPQSDSDMDEDTQLLMSQSITLLPTQSLSAWPEARPPSPASTTASSMFESAITTIQEGSEEVLDGSPEAKQNAEASSSANPSLRDPSPPHSQSTSKPSLVLPEDQHRIISLSSTPILIRVTTSLTGSGETSAPTSSPGTNTASTAHPGQSTQPPRHKDLGQVKVEVTMGVIACALQAWQIRDVTETLDVVQKSISRSRPSAPSPESEGKKASKGSSSPLSMLDQVEARLHCAGIVVLLLPSQGSSGKTMDKMIEPESAFFAHPLVPHKFPCSYVRVLIERIDATASVNTTTSSIKEALKPRDAGRPQRTSASLLSTTKVVAHLTIADLSVCVFNAATPRNDGSVVPFLITDPHLLSQYSFEESHWFGPASPHAHDTTFSAPPSDTPPLPTFDVSDWTDPSNRTTQAKLSTWRTKAPQKSRHVSSSGVRPSFGKSPPLDVPLHINEPLKHGTALSIRAQLFWSAREGQRPGDDPAKENTVDVDIAPLHFFTDLALLDQDAHVDIPFVQVSLTKSTFDGLQFWADDVSQLVERLLAPINDETEGTSSQSPSLIGSKYFAKGSRTGSKDNSMSGTIGGTERTAAAETIVKVIIAEVSLRLILPREEDGKSLPTKPFDVLASNVDLLLELKPEGKDETVLTLSVSDLNILDAGSTLPQPLFSSITSQTMLANSRPIVKLRFTSLMVPESTSKESRINLTLFGFLYNFNPDLRWANDLAQFVKPPPGVFESVIPSERTKVAVKVMESSIRLFSIKHKGALVVHLGDFQFSTDIVGNSPKMVFDLSVHSLAALLNDDHTTIEEAVAPATNPSSQGCLLFWKRMEYALIAEVSGLNLQITQTSDILPNLEVIVDGLALNIHLCADTGAVLGAFLSDFGAAFSKQDGDLEKPPTTSEPTRISEEQDSSNELLASMDEQAFRRMPEVGAAPDLINDDLPSNAEYLDTSFGAAAGLRVLEDEDLDDFDESDVVSDNTTLVAGEAGITSKIGGETIKLLRPEGIHAVENYFDSLPAISEESPQLGETRESIRIVDSQVTLFLYEGYDWLSTRKTIENEIKEMKRRLARIRQLVASGQSYDPSVDETSTLLFNSVYVGLEQDLTELEPNAALAAIDEELREDFDTASQSSWQSLRHQSQPSGRTPSQPTHGSRGQKLTRSKSPSIEFRLMGLNADVDRYVPGEELVSRTFAIVKDMEILDHVKTSTWRKFLSALWADSRGNVRETGSNMVRIELRSVRPVPGNPAEEARLRAKILPLRLHVDQDALDFLKKFFSFQDPNAASSSPSSSNEIYFQQAEVFPVGLKLDYKPRRVDYRALRDGKTIELMNFFHFDGAEMTLRHITVSGVTGWARFFDLLNDLWTPDVKATQLAEIISGVAPIRSIVNVGSGVADLVLLPIAQYRKDGRVVRGVQRGTKAFVKSTAMEAVKLGARLATGTQVILEQAENVLGSQFNESITAEMMPVSPEDEGVMESSQEWGVDRETGDLISKYAEQPTDVKEGIQTAYTSLRRNLNSAAQTILAVPMEVYERSGNEGPVRAVIRAVPIAVLKPMIGASEAVSKALMGIHNSMDPDVRRENETKYKQR</sequence>
<evidence type="ECO:0000256" key="10">
    <source>
        <dbReference type="ARBA" id="ARBA00024479"/>
    </source>
</evidence>
<evidence type="ECO:0000256" key="12">
    <source>
        <dbReference type="ARBA" id="ARBA00024631"/>
    </source>
</evidence>
<name>A0A4Z0A9E8_9AGAM</name>
<feature type="compositionally biased region" description="Low complexity" evidence="13">
    <location>
        <begin position="257"/>
        <end position="267"/>
    </location>
</feature>
<dbReference type="STRING" id="135208.A0A4Z0A9E8"/>
<feature type="region of interest" description="Disordered" evidence="13">
    <location>
        <begin position="465"/>
        <end position="492"/>
    </location>
</feature>
<keyword evidence="15" id="KW-1185">Reference proteome</keyword>
<feature type="region of interest" description="Disordered" evidence="13">
    <location>
        <begin position="664"/>
        <end position="706"/>
    </location>
</feature>
<feature type="region of interest" description="Disordered" evidence="13">
    <location>
        <begin position="331"/>
        <end position="376"/>
    </location>
</feature>
<proteinExistence type="inferred from homology"/>
<evidence type="ECO:0000256" key="2">
    <source>
        <dbReference type="ARBA" id="ARBA00004623"/>
    </source>
</evidence>
<evidence type="ECO:0000256" key="13">
    <source>
        <dbReference type="SAM" id="MobiDB-lite"/>
    </source>
</evidence>
<evidence type="ECO:0000256" key="1">
    <source>
        <dbReference type="ARBA" id="ARBA00004406"/>
    </source>
</evidence>
<evidence type="ECO:0000256" key="11">
    <source>
        <dbReference type="ARBA" id="ARBA00024615"/>
    </source>
</evidence>
<dbReference type="PANTHER" id="PTHR13190:SF1">
    <property type="entry name" value="AUTOPHAGY-RELATED 2, ISOFORM A"/>
    <property type="match status" value="1"/>
</dbReference>
<feature type="region of interest" description="Disordered" evidence="13">
    <location>
        <begin position="1150"/>
        <end position="1174"/>
    </location>
</feature>
<evidence type="ECO:0000256" key="7">
    <source>
        <dbReference type="ARBA" id="ARBA00023006"/>
    </source>
</evidence>
<feature type="region of interest" description="Disordered" evidence="13">
    <location>
        <begin position="397"/>
        <end position="429"/>
    </location>
</feature>
<dbReference type="GO" id="GO:0032266">
    <property type="term" value="F:phosphatidylinositol-3-phosphate binding"/>
    <property type="evidence" value="ECO:0007669"/>
    <property type="project" value="TreeGrafter"/>
</dbReference>
<dbReference type="OrthoDB" id="18982at2759"/>
<evidence type="ECO:0000256" key="5">
    <source>
        <dbReference type="ARBA" id="ARBA00022448"/>
    </source>
</evidence>
<feature type="region of interest" description="Disordered" evidence="13">
    <location>
        <begin position="1390"/>
        <end position="1421"/>
    </location>
</feature>
<dbReference type="Proteomes" id="UP000298061">
    <property type="component" value="Unassembled WGS sequence"/>
</dbReference>
<keyword evidence="8" id="KW-0445">Lipid transport</keyword>
<dbReference type="GO" id="GO:0034045">
    <property type="term" value="C:phagophore assembly site membrane"/>
    <property type="evidence" value="ECO:0007669"/>
    <property type="project" value="UniProtKB-SubCell"/>
</dbReference>
<keyword evidence="6" id="KW-0256">Endoplasmic reticulum</keyword>
<keyword evidence="9" id="KW-0472">Membrane</keyword>
<dbReference type="EMBL" id="SFCI01000013">
    <property type="protein sequence ID" value="TFY83716.1"/>
    <property type="molecule type" value="Genomic_DNA"/>
</dbReference>
<evidence type="ECO:0000256" key="6">
    <source>
        <dbReference type="ARBA" id="ARBA00022824"/>
    </source>
</evidence>
<dbReference type="GO" id="GO:0061723">
    <property type="term" value="P:glycophagy"/>
    <property type="evidence" value="ECO:0007669"/>
    <property type="project" value="TreeGrafter"/>
</dbReference>
<keyword evidence="5" id="KW-0813">Transport</keyword>
<evidence type="ECO:0000256" key="3">
    <source>
        <dbReference type="ARBA" id="ARBA00009714"/>
    </source>
</evidence>